<evidence type="ECO:0000313" key="2">
    <source>
        <dbReference type="Proteomes" id="UP001164539"/>
    </source>
</evidence>
<keyword evidence="2" id="KW-1185">Reference proteome</keyword>
<proteinExistence type="predicted"/>
<gene>
    <name evidence="1" type="ORF">OWV82_013568</name>
</gene>
<dbReference type="EMBL" id="CM051400">
    <property type="protein sequence ID" value="KAJ4715180.1"/>
    <property type="molecule type" value="Genomic_DNA"/>
</dbReference>
<sequence>MFLDQMKRGELQLAKEKEDQNSTPSCSRKVVTRSKSHEVVLDPQKKEKKLTCMIKCNDYFRDKVREKLHQSLSKVSREFDDEAVKECDPIRVAVAVESVLFENWGAIFGSYEIKYRSMLLLLDDPHPDFRRKVLLGEVSPEALLKMRTEEMLSDRMQLYNQQIKEENAIMEEKSRAKCKADLLRDTKDTYKCGRCGHTGTTYTSKDYKYGHVYAVDIVCLNCYQYWESTDIRHGMLSIDKNAQPNQIKSQPKRLKPIRTVRFGSVQYFD</sequence>
<protein>
    <submittedName>
        <fullName evidence="1">Transcription elongation factor TFIIS-like</fullName>
    </submittedName>
</protein>
<evidence type="ECO:0000313" key="1">
    <source>
        <dbReference type="EMBL" id="KAJ4715180.1"/>
    </source>
</evidence>
<dbReference type="Proteomes" id="UP001164539">
    <property type="component" value="Chromosome 7"/>
</dbReference>
<comment type="caution">
    <text evidence="1">The sequence shown here is derived from an EMBL/GenBank/DDBJ whole genome shotgun (WGS) entry which is preliminary data.</text>
</comment>
<accession>A0ACC1XUR0</accession>
<name>A0ACC1XUR0_MELAZ</name>
<reference evidence="1 2" key="1">
    <citation type="journal article" date="2023" name="Science">
        <title>Complex scaffold remodeling in plant triterpene biosynthesis.</title>
        <authorList>
            <person name="De La Pena R."/>
            <person name="Hodgson H."/>
            <person name="Liu J.C."/>
            <person name="Stephenson M.J."/>
            <person name="Martin A.C."/>
            <person name="Owen C."/>
            <person name="Harkess A."/>
            <person name="Leebens-Mack J."/>
            <person name="Jimenez L.E."/>
            <person name="Osbourn A."/>
            <person name="Sattely E.S."/>
        </authorList>
    </citation>
    <scope>NUCLEOTIDE SEQUENCE [LARGE SCALE GENOMIC DNA]</scope>
    <source>
        <strain evidence="2">cv. JPN11</strain>
        <tissue evidence="1">Leaf</tissue>
    </source>
</reference>
<organism evidence="1 2">
    <name type="scientific">Melia azedarach</name>
    <name type="common">Chinaberry tree</name>
    <dbReference type="NCBI Taxonomy" id="155640"/>
    <lineage>
        <taxon>Eukaryota</taxon>
        <taxon>Viridiplantae</taxon>
        <taxon>Streptophyta</taxon>
        <taxon>Embryophyta</taxon>
        <taxon>Tracheophyta</taxon>
        <taxon>Spermatophyta</taxon>
        <taxon>Magnoliopsida</taxon>
        <taxon>eudicotyledons</taxon>
        <taxon>Gunneridae</taxon>
        <taxon>Pentapetalae</taxon>
        <taxon>rosids</taxon>
        <taxon>malvids</taxon>
        <taxon>Sapindales</taxon>
        <taxon>Meliaceae</taxon>
        <taxon>Melia</taxon>
    </lineage>
</organism>